<dbReference type="PANTHER" id="PTHR11668:SF496">
    <property type="entry name" value="SERINE_THREONINE-PROTEIN PHOSPHATASE"/>
    <property type="match status" value="1"/>
</dbReference>
<dbReference type="PRINTS" id="PR00114">
    <property type="entry name" value="STPHPHTASE"/>
</dbReference>
<protein>
    <submittedName>
        <fullName evidence="2">Serine/threonine protein phosphatase</fullName>
    </submittedName>
</protein>
<dbReference type="InterPro" id="IPR006186">
    <property type="entry name" value="Ser/Thr-sp_prot-phosphatase"/>
</dbReference>
<dbReference type="InterPro" id="IPR029052">
    <property type="entry name" value="Metallo-depent_PP-like"/>
</dbReference>
<dbReference type="InterPro" id="IPR050341">
    <property type="entry name" value="PP1_catalytic_subunit"/>
</dbReference>
<dbReference type="SUPFAM" id="SSF56300">
    <property type="entry name" value="Metallo-dependent phosphatases"/>
    <property type="match status" value="1"/>
</dbReference>
<dbReference type="Pfam" id="PF00149">
    <property type="entry name" value="Metallophos"/>
    <property type="match status" value="1"/>
</dbReference>
<dbReference type="SMART" id="SM00156">
    <property type="entry name" value="PP2Ac"/>
    <property type="match status" value="1"/>
</dbReference>
<gene>
    <name evidence="2" type="ORF">ENU21_00965</name>
</gene>
<dbReference type="PROSITE" id="PS00125">
    <property type="entry name" value="SER_THR_PHOSPHATASE"/>
    <property type="match status" value="1"/>
</dbReference>
<organism evidence="2">
    <name type="scientific">Thermofilum pendens</name>
    <dbReference type="NCBI Taxonomy" id="2269"/>
    <lineage>
        <taxon>Archaea</taxon>
        <taxon>Thermoproteota</taxon>
        <taxon>Thermoprotei</taxon>
        <taxon>Thermofilales</taxon>
        <taxon>Thermofilaceae</taxon>
        <taxon>Thermofilum</taxon>
    </lineage>
</organism>
<accession>A0A7C4H642</accession>
<reference evidence="2" key="1">
    <citation type="journal article" date="2020" name="mSystems">
        <title>Genome- and Community-Level Interaction Insights into Carbon Utilization and Element Cycling Functions of Hydrothermarchaeota in Hydrothermal Sediment.</title>
        <authorList>
            <person name="Zhou Z."/>
            <person name="Liu Y."/>
            <person name="Xu W."/>
            <person name="Pan J."/>
            <person name="Luo Z.H."/>
            <person name="Li M."/>
        </authorList>
    </citation>
    <scope>NUCLEOTIDE SEQUENCE</scope>
    <source>
        <strain evidence="2">SpSt-649</strain>
    </source>
</reference>
<name>A0A7C4H642_THEPE</name>
<comment type="caution">
    <text evidence="2">The sequence shown here is derived from an EMBL/GenBank/DDBJ whole genome shotgun (WGS) entry which is preliminary data.</text>
</comment>
<dbReference type="EMBL" id="DTBQ01000028">
    <property type="protein sequence ID" value="HGM46309.1"/>
    <property type="molecule type" value="Genomic_DNA"/>
</dbReference>
<proteinExistence type="predicted"/>
<feature type="domain" description="Serine/threonine specific protein phosphatases" evidence="1">
    <location>
        <begin position="94"/>
        <end position="99"/>
    </location>
</feature>
<dbReference type="CDD" id="cd00144">
    <property type="entry name" value="MPP_PPP_family"/>
    <property type="match status" value="1"/>
</dbReference>
<dbReference type="PANTHER" id="PTHR11668">
    <property type="entry name" value="SERINE/THREONINE PROTEIN PHOSPHATASE"/>
    <property type="match status" value="1"/>
</dbReference>
<dbReference type="InterPro" id="IPR004843">
    <property type="entry name" value="Calcineurin-like_PHP"/>
</dbReference>
<evidence type="ECO:0000259" key="1">
    <source>
        <dbReference type="PROSITE" id="PS00125"/>
    </source>
</evidence>
<dbReference type="GO" id="GO:0004722">
    <property type="term" value="F:protein serine/threonine phosphatase activity"/>
    <property type="evidence" value="ECO:0007669"/>
    <property type="project" value="TreeGrafter"/>
</dbReference>
<evidence type="ECO:0000313" key="2">
    <source>
        <dbReference type="EMBL" id="HGM46309.1"/>
    </source>
</evidence>
<sequence length="269" mass="30425">MMEKLLEERKLVELLAEAEKLLSLEKQVVDVQASSVLFVGDTHGDLASTLSALKHEAEVKVFLGDYVDRGLYQLENIVTLLEVKLEKPDSIVLLRGNHESPFMNEVYGFKRTVLSRYNREIYQLFVKIFSNMSYAALVNGEIFSVHGGVARGLETLNQIEELPKGDEEPLNPLAFQILWNDPDEEVEEFEPSPRGPGAFLFGSRPLQRFMDDNGLQLVIRAHEPFPEGYRWFFGGKLLSIFSCGFYPISSPKALLVKGKEMKIIELRGG</sequence>
<dbReference type="Gene3D" id="3.60.21.10">
    <property type="match status" value="1"/>
</dbReference>
<dbReference type="AlphaFoldDB" id="A0A7C4H642"/>
<dbReference type="GO" id="GO:0005737">
    <property type="term" value="C:cytoplasm"/>
    <property type="evidence" value="ECO:0007669"/>
    <property type="project" value="TreeGrafter"/>
</dbReference>